<keyword evidence="3" id="KW-1185">Reference proteome</keyword>
<dbReference type="Proteomes" id="UP001225043">
    <property type="component" value="Segment"/>
</dbReference>
<evidence type="ECO:0000313" key="3">
    <source>
        <dbReference type="Proteomes" id="UP001225043"/>
    </source>
</evidence>
<evidence type="ECO:0000313" key="2">
    <source>
        <dbReference type="EMBL" id="QMP84023.1"/>
    </source>
</evidence>
<name>A0A7D7F083_9VIRU</name>
<sequence length="663" mass="73027">MTSSIYTARHVAGSQNTVPLFKLHGLDNFAPSPISTLNLAGVALTKQTAYTAYATNISCFLWATKTKATTLVNGLPLGLFDSSDVLPLNCPPVQFTLKKAVDSDKSIRLVNSLGPGASTSTSGKTTIYHAPALPDGMLDTIIALTPAHFNCGRDAVNPAGAFAYKFLSSVCATFLRTHSYPAFSYESDESIQEFHTLHDVKDTEYIPYNTKDKEGKDVSAFAPIAFSSTLQGREMYTPDQMTDDDATTYPRLETPQGRFSTSGNDTVHKAKPCRKPQTNIGSSRDVPNLPGIAFPYFHGLVQPDAVFMSNVILQRFFQLLGSTVQKSQDTFLTIRRGCGSLSTTKEGMMLSHLLKGIDLALDTQSRCFMIFEAAEYKGFVLLGARFSIFDQTKWIAPSTEEQLSLALLSLDPHESAVSNLVSAFGRMTAEGTYTGPSVDRKTFTEPENLIEVFSGVRLTELDDVVEKEVNQSLRSLNYMGAGYIVRNPQMIADALETLASDTVLKLSRPTYIPSIRVNLSSRAFIILSRFGPEAISFWNERGVEIRCEAKEKPVVSGGKRKLGEMDAFANMPDKLFITPKPLSIAIQDFEKMLERQAIKVDSHERAGKYRNMVVESEEFRKRIWLSLVKIAGEAGPKKKRARREEDAGEGEVDLDDLLATLIG</sequence>
<reference evidence="2" key="1">
    <citation type="submission" date="2020-04" db="EMBL/GenBank/DDBJ databases">
        <title>Virome characterization of Cryphonectria parasitica isolates from Azerbaijan unveiled a new mymonavirus and a putative new RNA virus with a GDD motif unrelated to existing viral sequences.</title>
        <authorList>
            <person name="Forgia M."/>
            <person name="Isgenderli E."/>
            <person name="Aghayeva D."/>
            <person name="Turina M."/>
        </authorList>
    </citation>
    <scope>NUCLEOTIDE SEQUENCE</scope>
    <source>
        <strain evidence="2">ACP34</strain>
    </source>
</reference>
<accession>A0A7D7F083</accession>
<feature type="region of interest" description="Disordered" evidence="1">
    <location>
        <begin position="236"/>
        <end position="284"/>
    </location>
</feature>
<evidence type="ECO:0000256" key="1">
    <source>
        <dbReference type="SAM" id="MobiDB-lite"/>
    </source>
</evidence>
<protein>
    <submittedName>
        <fullName evidence="2">Uncharacterized protein</fullName>
    </submittedName>
</protein>
<proteinExistence type="predicted"/>
<organism evidence="2 3">
    <name type="scientific">Cryphonectria parasitica ambivirus 1</name>
    <dbReference type="NCBI Taxonomy" id="2755407"/>
    <lineage>
        <taxon>Viruses</taxon>
        <taxon>Riboviria</taxon>
        <taxon>Orthornavirae</taxon>
        <taxon>Ambiviricota</taxon>
        <taxon>Suforviricetes</taxon>
        <taxon>Crytulvirales</taxon>
        <taxon>Unambiviridae</taxon>
        <taxon>Orthounambivirus</taxon>
        <taxon>Orthounambivirus cryphonectriae</taxon>
    </lineage>
</organism>
<dbReference type="EMBL" id="MT354566">
    <property type="protein sequence ID" value="QMP84023.1"/>
    <property type="molecule type" value="Genomic_RNA"/>
</dbReference>